<dbReference type="GO" id="GO:0005829">
    <property type="term" value="C:cytosol"/>
    <property type="evidence" value="ECO:0007669"/>
    <property type="project" value="TreeGrafter"/>
</dbReference>
<reference evidence="7 8" key="1">
    <citation type="submission" date="2016-07" db="EMBL/GenBank/DDBJ databases">
        <title>Draft Genome Sequence of Methylophaga muralis Bur 1.</title>
        <authorList>
            <person name="Vasilenko O.V."/>
            <person name="Doronina N.V."/>
            <person name="Shmareva M.N."/>
            <person name="Tarlachkov S.V."/>
            <person name="Mustakhimov I."/>
            <person name="Trotsenko Y.A."/>
        </authorList>
    </citation>
    <scope>NUCLEOTIDE SEQUENCE [LARGE SCALE GENOMIC DNA]</scope>
    <source>
        <strain evidence="7 8">Bur 1</strain>
    </source>
</reference>
<dbReference type="InterPro" id="IPR001045">
    <property type="entry name" value="Spermi_synthase"/>
</dbReference>
<keyword evidence="4 5" id="KW-0620">Polyamine biosynthesis</keyword>
<dbReference type="EMBL" id="MCRI01000004">
    <property type="protein sequence ID" value="ODN67602.1"/>
    <property type="molecule type" value="Genomic_DNA"/>
</dbReference>
<dbReference type="PROSITE" id="PS51006">
    <property type="entry name" value="PABS_2"/>
    <property type="match status" value="1"/>
</dbReference>
<evidence type="ECO:0000256" key="1">
    <source>
        <dbReference type="ARBA" id="ARBA00007867"/>
    </source>
</evidence>
<dbReference type="InterPro" id="IPR029063">
    <property type="entry name" value="SAM-dependent_MTases_sf"/>
</dbReference>
<keyword evidence="8" id="KW-1185">Reference proteome</keyword>
<evidence type="ECO:0000256" key="2">
    <source>
        <dbReference type="ARBA" id="ARBA00022679"/>
    </source>
</evidence>
<dbReference type="Gene3D" id="3.40.50.150">
    <property type="entry name" value="Vaccinia Virus protein VP39"/>
    <property type="match status" value="1"/>
</dbReference>
<evidence type="ECO:0000313" key="7">
    <source>
        <dbReference type="EMBL" id="ODN67602.1"/>
    </source>
</evidence>
<evidence type="ECO:0000259" key="6">
    <source>
        <dbReference type="PROSITE" id="PS51006"/>
    </source>
</evidence>
<evidence type="ECO:0000256" key="4">
    <source>
        <dbReference type="ARBA" id="ARBA00023115"/>
    </source>
</evidence>
<comment type="caution">
    <text evidence="7">The sequence shown here is derived from an EMBL/GenBank/DDBJ whole genome shotgun (WGS) entry which is preliminary data.</text>
</comment>
<dbReference type="SUPFAM" id="SSF53335">
    <property type="entry name" value="S-adenosyl-L-methionine-dependent methyltransferases"/>
    <property type="match status" value="1"/>
</dbReference>
<dbReference type="GO" id="GO:0008295">
    <property type="term" value="P:spermidine biosynthetic process"/>
    <property type="evidence" value="ECO:0007669"/>
    <property type="project" value="UniProtKB-KW"/>
</dbReference>
<evidence type="ECO:0000313" key="8">
    <source>
        <dbReference type="Proteomes" id="UP000094379"/>
    </source>
</evidence>
<dbReference type="Proteomes" id="UP000094379">
    <property type="component" value="Unassembled WGS sequence"/>
</dbReference>
<accession>A0A1E3GU70</accession>
<dbReference type="PANTHER" id="PTHR11558:SF11">
    <property type="entry name" value="SPERMIDINE SYNTHASE"/>
    <property type="match status" value="1"/>
</dbReference>
<dbReference type="Pfam" id="PF01564">
    <property type="entry name" value="Spermine_synth"/>
    <property type="match status" value="1"/>
</dbReference>
<dbReference type="InterPro" id="IPR030374">
    <property type="entry name" value="PABS"/>
</dbReference>
<sequence length="268" mass="30354">MQLYYGGHVVYQAASDEGVIEVVDIENTRSLHFGTYPRQSSMSLQSPHSLELSYTRAMMAGLLFQPQPKNICVIGLGGGSLVKFLLHHFKNCQIDVIEYRQDVIDVAQRYFNVPHNDARLRIHHGDGYRFVSDQFFTNGAFYDMLLVDAYDHLGMSASVEGQAFFDACFGVLNEQGLMSINLWGTDRPGFSQSMQRINRSFADQTLVLPVADKGNVIGLALKQKFNVSQLKKHRDLAENLDQQFDVGLPQILRDLIKQNISFLNRLFL</sequence>
<keyword evidence="2 5" id="KW-0808">Transferase</keyword>
<dbReference type="GO" id="GO:0004766">
    <property type="term" value="F:spermidine synthase activity"/>
    <property type="evidence" value="ECO:0007669"/>
    <property type="project" value="TreeGrafter"/>
</dbReference>
<dbReference type="STRING" id="291169.A9E74_00710"/>
<proteinExistence type="inferred from homology"/>
<feature type="active site" description="Proton acceptor" evidence="5">
    <location>
        <position position="148"/>
    </location>
</feature>
<organism evidence="7 8">
    <name type="scientific">Methylophaga muralis</name>
    <dbReference type="NCBI Taxonomy" id="291169"/>
    <lineage>
        <taxon>Bacteria</taxon>
        <taxon>Pseudomonadati</taxon>
        <taxon>Pseudomonadota</taxon>
        <taxon>Gammaproteobacteria</taxon>
        <taxon>Thiotrichales</taxon>
        <taxon>Piscirickettsiaceae</taxon>
        <taxon>Methylophaga</taxon>
    </lineage>
</organism>
<dbReference type="PANTHER" id="PTHR11558">
    <property type="entry name" value="SPERMIDINE/SPERMINE SYNTHASE"/>
    <property type="match status" value="1"/>
</dbReference>
<dbReference type="PATRIC" id="fig|291169.3.peg.713"/>
<gene>
    <name evidence="7" type="ORF">A9E74_00710</name>
</gene>
<dbReference type="RefSeq" id="WP_069295250.1">
    <property type="nucleotide sequence ID" value="NZ_MCRI01000004.1"/>
</dbReference>
<protein>
    <submittedName>
        <fullName evidence="7">Spermidine synthase</fullName>
    </submittedName>
</protein>
<feature type="domain" description="PABS" evidence="6">
    <location>
        <begin position="1"/>
        <end position="229"/>
    </location>
</feature>
<keyword evidence="3" id="KW-0745">Spermidine biosynthesis</keyword>
<name>A0A1E3GU70_9GAMM</name>
<dbReference type="AlphaFoldDB" id="A0A1E3GU70"/>
<comment type="similarity">
    <text evidence="1">Belongs to the spermidine/spermine synthase family.</text>
</comment>
<evidence type="ECO:0000256" key="5">
    <source>
        <dbReference type="PROSITE-ProRule" id="PRU00354"/>
    </source>
</evidence>
<evidence type="ECO:0000256" key="3">
    <source>
        <dbReference type="ARBA" id="ARBA00023066"/>
    </source>
</evidence>